<name>A0A7W5B587_9BACL</name>
<evidence type="ECO:0008006" key="3">
    <source>
        <dbReference type="Google" id="ProtNLM"/>
    </source>
</evidence>
<dbReference type="RefSeq" id="WP_183604679.1">
    <property type="nucleotide sequence ID" value="NZ_JACHXK010000038.1"/>
</dbReference>
<keyword evidence="2" id="KW-1185">Reference proteome</keyword>
<dbReference type="AlphaFoldDB" id="A0A7W5B587"/>
<accession>A0A7W5B587</accession>
<evidence type="ECO:0000313" key="1">
    <source>
        <dbReference type="EMBL" id="MBB3114648.1"/>
    </source>
</evidence>
<sequence>MSANEHVQQYVTRSKLMLTMAAAVILVLTAGCTSHTNGDYSGSGPKAQSYGNDGYLGLSNSNPRLVNRYGQQLNYKTDGGFAAAQLRTLDGVDKMSMSFQGPNLYVTLKPKAGVDEMKLRQRAIALLRYNMPRYTIHVNTVK</sequence>
<dbReference type="Proteomes" id="UP000570361">
    <property type="component" value="Unassembled WGS sequence"/>
</dbReference>
<gene>
    <name evidence="1" type="ORF">FHS18_006788</name>
</gene>
<reference evidence="1 2" key="1">
    <citation type="submission" date="2020-08" db="EMBL/GenBank/DDBJ databases">
        <title>Genomic Encyclopedia of Type Strains, Phase III (KMG-III): the genomes of soil and plant-associated and newly described type strains.</title>
        <authorList>
            <person name="Whitman W."/>
        </authorList>
    </citation>
    <scope>NUCLEOTIDE SEQUENCE [LARGE SCALE GENOMIC DNA]</scope>
    <source>
        <strain evidence="1 2">CECT 5862</strain>
    </source>
</reference>
<protein>
    <recommendedName>
        <fullName evidence="3">Sporulation protein</fullName>
    </recommendedName>
</protein>
<evidence type="ECO:0000313" key="2">
    <source>
        <dbReference type="Proteomes" id="UP000570361"/>
    </source>
</evidence>
<dbReference type="EMBL" id="JACHXK010000038">
    <property type="protein sequence ID" value="MBB3114648.1"/>
    <property type="molecule type" value="Genomic_DNA"/>
</dbReference>
<proteinExistence type="predicted"/>
<organism evidence="1 2">
    <name type="scientific">Paenibacillus phyllosphaerae</name>
    <dbReference type="NCBI Taxonomy" id="274593"/>
    <lineage>
        <taxon>Bacteria</taxon>
        <taxon>Bacillati</taxon>
        <taxon>Bacillota</taxon>
        <taxon>Bacilli</taxon>
        <taxon>Bacillales</taxon>
        <taxon>Paenibacillaceae</taxon>
        <taxon>Paenibacillus</taxon>
    </lineage>
</organism>
<comment type="caution">
    <text evidence="1">The sequence shown here is derived from an EMBL/GenBank/DDBJ whole genome shotgun (WGS) entry which is preliminary data.</text>
</comment>